<name>A0A1S6GKZ3_9MYCO</name>
<dbReference type="RefSeq" id="WP_237025287.1">
    <property type="nucleotide sequence ID" value="NZ_KY349138.1"/>
</dbReference>
<keyword evidence="1" id="KW-0614">Plasmid</keyword>
<sequence length="206" mass="23163">MSTQYDLFGEIEAAELAASAQAAARSASATQFLAETPWPDLLAWWLHPDVIEAQLDHGECKASYRRGRHGTPGWAWAIWRDGLRFEAGDTWQGWQHRPRWCIPWAELRTLRSSRPDTTAQLAALAAGRGHPRAAGWRWWTDPHSLTHGWHPDALQAEQNADWYDGCERPDAAWPDRLMAWQLVIAAVRETTVAAAAPPAASERCDH</sequence>
<proteinExistence type="predicted"/>
<accession>A0A1S6GKZ3</accession>
<dbReference type="AlphaFoldDB" id="A0A1S6GKZ3"/>
<gene>
    <name evidence="1" type="ORF">pCBMA213_2_00149</name>
</gene>
<geneLocation type="plasmid" evidence="1">
    <name>pCBMA213_2</name>
</geneLocation>
<reference evidence="1" key="1">
    <citation type="submission" date="2016-12" db="EMBL/GenBank/DDBJ databases">
        <title>Complete plasmid sequence carrying type IV-like and type VII secretion systems from an atypical mycobacteria strain.</title>
        <authorList>
            <person name="Morgado S."/>
            <person name="Marin M."/>
            <person name="Fonseca E."/>
            <person name="Freitas F."/>
            <person name="Vicente A.C."/>
        </authorList>
    </citation>
    <scope>NUCLEOTIDE SEQUENCE</scope>
    <source>
        <strain evidence="1">CBMA 213</strain>
        <plasmid evidence="1">pCBMA213_2</plasmid>
    </source>
</reference>
<organism evidence="1">
    <name type="scientific">Mycolicibacterium sp. CBMA 213</name>
    <dbReference type="NCBI Taxonomy" id="1968788"/>
    <lineage>
        <taxon>Bacteria</taxon>
        <taxon>Bacillati</taxon>
        <taxon>Actinomycetota</taxon>
        <taxon>Actinomycetes</taxon>
        <taxon>Mycobacteriales</taxon>
        <taxon>Mycobacteriaceae</taxon>
        <taxon>Mycolicibacterium</taxon>
    </lineage>
</organism>
<evidence type="ECO:0000313" key="1">
    <source>
        <dbReference type="EMBL" id="AQS22513.1"/>
    </source>
</evidence>
<dbReference type="EMBL" id="KY349138">
    <property type="protein sequence ID" value="AQS22513.1"/>
    <property type="molecule type" value="Genomic_DNA"/>
</dbReference>
<protein>
    <submittedName>
        <fullName evidence="1">Uncharacterized protein</fullName>
    </submittedName>
</protein>